<feature type="region of interest" description="Disordered" evidence="1">
    <location>
        <begin position="106"/>
        <end position="172"/>
    </location>
</feature>
<keyword evidence="3" id="KW-1185">Reference proteome</keyword>
<comment type="caution">
    <text evidence="2">The sequence shown here is derived from an EMBL/GenBank/DDBJ whole genome shotgun (WGS) entry which is preliminary data.</text>
</comment>
<sequence>MKNAELPLSRLIRGGGHCGVRGIFIFCRRSGATRRPQMFAVTIPPLSTKTTADIARNLRLLLKRVDRDCRLHMEEQDQNGEPKPEQEPKLKLKLLSELKVRVRSDPNVRVRSEPNARVRSEPKVRVRSEPNVRVKSETNTGVRSEPNGRVRSEQAGDGTGQEIREPNAGVRSEPNARVRLESRVVSIKKRAEPSPLRVDSNLIPELILKIEIANFEIGSGNRIESIQKTEGPLHI</sequence>
<reference evidence="2 3" key="1">
    <citation type="journal article" date="2019" name="Commun. Biol.">
        <title>The bagworm genome reveals a unique fibroin gene that provides high tensile strength.</title>
        <authorList>
            <person name="Kono N."/>
            <person name="Nakamura H."/>
            <person name="Ohtoshi R."/>
            <person name="Tomita M."/>
            <person name="Numata K."/>
            <person name="Arakawa K."/>
        </authorList>
    </citation>
    <scope>NUCLEOTIDE SEQUENCE [LARGE SCALE GENOMIC DNA]</scope>
</reference>
<name>A0A4C1WD03_EUMVA</name>
<dbReference type="AlphaFoldDB" id="A0A4C1WD03"/>
<dbReference type="Proteomes" id="UP000299102">
    <property type="component" value="Unassembled WGS sequence"/>
</dbReference>
<dbReference type="EMBL" id="BGZK01000530">
    <property type="protein sequence ID" value="GBP48780.1"/>
    <property type="molecule type" value="Genomic_DNA"/>
</dbReference>
<accession>A0A4C1WD03</accession>
<feature type="compositionally biased region" description="Basic and acidic residues" evidence="1">
    <location>
        <begin position="106"/>
        <end position="136"/>
    </location>
</feature>
<evidence type="ECO:0000313" key="2">
    <source>
        <dbReference type="EMBL" id="GBP48780.1"/>
    </source>
</evidence>
<gene>
    <name evidence="2" type="ORF">EVAR_32804_1</name>
</gene>
<proteinExistence type="predicted"/>
<protein>
    <submittedName>
        <fullName evidence="2">Uncharacterized protein</fullName>
    </submittedName>
</protein>
<evidence type="ECO:0000313" key="3">
    <source>
        <dbReference type="Proteomes" id="UP000299102"/>
    </source>
</evidence>
<evidence type="ECO:0000256" key="1">
    <source>
        <dbReference type="SAM" id="MobiDB-lite"/>
    </source>
</evidence>
<organism evidence="2 3">
    <name type="scientific">Eumeta variegata</name>
    <name type="common">Bagworm moth</name>
    <name type="synonym">Eumeta japonica</name>
    <dbReference type="NCBI Taxonomy" id="151549"/>
    <lineage>
        <taxon>Eukaryota</taxon>
        <taxon>Metazoa</taxon>
        <taxon>Ecdysozoa</taxon>
        <taxon>Arthropoda</taxon>
        <taxon>Hexapoda</taxon>
        <taxon>Insecta</taxon>
        <taxon>Pterygota</taxon>
        <taxon>Neoptera</taxon>
        <taxon>Endopterygota</taxon>
        <taxon>Lepidoptera</taxon>
        <taxon>Glossata</taxon>
        <taxon>Ditrysia</taxon>
        <taxon>Tineoidea</taxon>
        <taxon>Psychidae</taxon>
        <taxon>Oiketicinae</taxon>
        <taxon>Eumeta</taxon>
    </lineage>
</organism>